<sequence>MTERLNDTERLKILIAALERYQANYNTSSYSTMGFWLLGLGWLLTSDSARSFIGNEGNMLREAAIVFIWLNWLLFTYASYRVYKVSDNLYKQLENWEFAKGSFEHAKMPLAAISLYSVFIALVVVLITVVLCGNLDVSNVAAKTGSHT</sequence>
<keyword evidence="1" id="KW-0472">Membrane</keyword>
<proteinExistence type="predicted"/>
<keyword evidence="3" id="KW-1185">Reference proteome</keyword>
<dbReference type="OrthoDB" id="5918431at2"/>
<feature type="transmembrane region" description="Helical" evidence="1">
    <location>
        <begin position="27"/>
        <end position="44"/>
    </location>
</feature>
<dbReference type="Proteomes" id="UP000071641">
    <property type="component" value="Unassembled WGS sequence"/>
</dbReference>
<protein>
    <submittedName>
        <fullName evidence="2">Uncharacterized protein</fullName>
    </submittedName>
</protein>
<gene>
    <name evidence="2" type="ORF">GCE9029_01516</name>
</gene>
<evidence type="ECO:0000313" key="3">
    <source>
        <dbReference type="Proteomes" id="UP000071641"/>
    </source>
</evidence>
<dbReference type="EMBL" id="FIZX01000001">
    <property type="protein sequence ID" value="CZF79548.1"/>
    <property type="molecule type" value="Genomic_DNA"/>
</dbReference>
<dbReference type="AlphaFoldDB" id="A0A128EY98"/>
<dbReference type="RefSeq" id="WP_062662254.1">
    <property type="nucleotide sequence ID" value="NZ_FIZX01000001.1"/>
</dbReference>
<evidence type="ECO:0000256" key="1">
    <source>
        <dbReference type="SAM" id="Phobius"/>
    </source>
</evidence>
<organism evidence="2 3">
    <name type="scientific">Grimontia celer</name>
    <dbReference type="NCBI Taxonomy" id="1796497"/>
    <lineage>
        <taxon>Bacteria</taxon>
        <taxon>Pseudomonadati</taxon>
        <taxon>Pseudomonadota</taxon>
        <taxon>Gammaproteobacteria</taxon>
        <taxon>Vibrionales</taxon>
        <taxon>Vibrionaceae</taxon>
        <taxon>Grimontia</taxon>
    </lineage>
</organism>
<accession>A0A128EY98</accession>
<feature type="transmembrane region" description="Helical" evidence="1">
    <location>
        <begin position="64"/>
        <end position="83"/>
    </location>
</feature>
<name>A0A128EY98_9GAMM</name>
<feature type="transmembrane region" description="Helical" evidence="1">
    <location>
        <begin position="110"/>
        <end position="131"/>
    </location>
</feature>
<reference evidence="3" key="1">
    <citation type="submission" date="2016-02" db="EMBL/GenBank/DDBJ databases">
        <authorList>
            <person name="Rodrigo-Torres Lidia"/>
            <person name="Arahal R.David."/>
        </authorList>
    </citation>
    <scope>NUCLEOTIDE SEQUENCE [LARGE SCALE GENOMIC DNA]</scope>
    <source>
        <strain evidence="3">CECT 9029</strain>
    </source>
</reference>
<keyword evidence="1" id="KW-0812">Transmembrane</keyword>
<evidence type="ECO:0000313" key="2">
    <source>
        <dbReference type="EMBL" id="CZF79548.1"/>
    </source>
</evidence>
<keyword evidence="1" id="KW-1133">Transmembrane helix</keyword>